<keyword evidence="1" id="KW-0732">Signal</keyword>
<feature type="signal peptide" evidence="1">
    <location>
        <begin position="1"/>
        <end position="24"/>
    </location>
</feature>
<gene>
    <name evidence="2" type="ORF">QWI16_13850</name>
</gene>
<evidence type="ECO:0000313" key="2">
    <source>
        <dbReference type="EMBL" id="MDO3383260.1"/>
    </source>
</evidence>
<reference evidence="2" key="1">
    <citation type="submission" date="2023-07" db="EMBL/GenBank/DDBJ databases">
        <title>Gilvimarinus algae sp. nov., isolated from the surface of Kelp.</title>
        <authorList>
            <person name="Sun Y.Y."/>
            <person name="Gong Y."/>
            <person name="Du Z.J."/>
        </authorList>
    </citation>
    <scope>NUCLEOTIDE SEQUENCE</scope>
    <source>
        <strain evidence="2">SDUM040014</strain>
    </source>
</reference>
<sequence>MLNSRLVLLTVMLALATGATLSQAQDALFVNSDGNVGVGTNTPGAPLTVSTTETYSYFRIEALGAPVNVSADMTFTAGPNGNGEYRINVVDGDGPEMRVDAEGFVIATAGFKVGGTTLNVPDYVFEPDYSLLPLSEVAAFIEANRHLPDVPSAADVAREGLDMTGMQLTLLKKVEELTLYTLAQEEVIADLQRTLADERARTQAALEVLNHRLNSIDGR</sequence>
<proteinExistence type="predicted"/>
<feature type="chain" id="PRO_5046903106" evidence="1">
    <location>
        <begin position="25"/>
        <end position="219"/>
    </location>
</feature>
<dbReference type="EMBL" id="JAULRT010000060">
    <property type="protein sequence ID" value="MDO3383260.1"/>
    <property type="molecule type" value="Genomic_DNA"/>
</dbReference>
<evidence type="ECO:0000256" key="1">
    <source>
        <dbReference type="SAM" id="SignalP"/>
    </source>
</evidence>
<comment type="caution">
    <text evidence="2">The sequence shown here is derived from an EMBL/GenBank/DDBJ whole genome shotgun (WGS) entry which is preliminary data.</text>
</comment>
<organism evidence="2 3">
    <name type="scientific">Gilvimarinus algae</name>
    <dbReference type="NCBI Taxonomy" id="3058037"/>
    <lineage>
        <taxon>Bacteria</taxon>
        <taxon>Pseudomonadati</taxon>
        <taxon>Pseudomonadota</taxon>
        <taxon>Gammaproteobacteria</taxon>
        <taxon>Cellvibrionales</taxon>
        <taxon>Cellvibrionaceae</taxon>
        <taxon>Gilvimarinus</taxon>
    </lineage>
</organism>
<protein>
    <submittedName>
        <fullName evidence="2">Uncharacterized protein</fullName>
    </submittedName>
</protein>
<keyword evidence="3" id="KW-1185">Reference proteome</keyword>
<dbReference type="Proteomes" id="UP001168380">
    <property type="component" value="Unassembled WGS sequence"/>
</dbReference>
<dbReference type="RefSeq" id="WP_302714029.1">
    <property type="nucleotide sequence ID" value="NZ_JAULRT010000060.1"/>
</dbReference>
<name>A0ABT8TI51_9GAMM</name>
<evidence type="ECO:0000313" key="3">
    <source>
        <dbReference type="Proteomes" id="UP001168380"/>
    </source>
</evidence>
<accession>A0ABT8TI51</accession>